<gene>
    <name evidence="2" type="ORF">NDO55_03010</name>
</gene>
<feature type="domain" description="CinA C-terminal" evidence="1">
    <location>
        <begin position="13"/>
        <end position="162"/>
    </location>
</feature>
<proteinExistence type="predicted"/>
<protein>
    <submittedName>
        <fullName evidence="2">Nicotinamide-nucleotide amidohydrolase family protein</fullName>
    </submittedName>
</protein>
<dbReference type="InterPro" id="IPR008136">
    <property type="entry name" value="CinA_C"/>
</dbReference>
<dbReference type="InterPro" id="IPR036653">
    <property type="entry name" value="CinA-like_C"/>
</dbReference>
<accession>A0A9X2EHI4</accession>
<dbReference type="Pfam" id="PF02464">
    <property type="entry name" value="CinA"/>
    <property type="match status" value="1"/>
</dbReference>
<dbReference type="Proteomes" id="UP001155128">
    <property type="component" value="Unassembled WGS sequence"/>
</dbReference>
<name>A0A9X2EHI4_9SPHN</name>
<comment type="caution">
    <text evidence="2">The sequence shown here is derived from an EMBL/GenBank/DDBJ whole genome shotgun (WGS) entry which is preliminary data.</text>
</comment>
<keyword evidence="3" id="KW-1185">Reference proteome</keyword>
<sequence>MSSLHPSLTEKVEALLDAHRKAGSRVAMAESCTGGLVSAALTDIAGSSDVFLAGYVTYSNEAKTRMLGVEPVLFETDGAVSEKVARAMAEGALSRSGADVAVSITGIAGPGGGSMEKPVGTVWFVRASSDGAVMAKLENFDPAASRDEIRRQAALAALELLSP</sequence>
<dbReference type="Gene3D" id="3.90.950.20">
    <property type="entry name" value="CinA-like"/>
    <property type="match status" value="1"/>
</dbReference>
<evidence type="ECO:0000259" key="1">
    <source>
        <dbReference type="Pfam" id="PF02464"/>
    </source>
</evidence>
<evidence type="ECO:0000313" key="2">
    <source>
        <dbReference type="EMBL" id="MCM8556786.1"/>
    </source>
</evidence>
<dbReference type="RefSeq" id="WP_252112285.1">
    <property type="nucleotide sequence ID" value="NZ_JAMSHT010000001.1"/>
</dbReference>
<evidence type="ECO:0000313" key="3">
    <source>
        <dbReference type="Proteomes" id="UP001155128"/>
    </source>
</evidence>
<dbReference type="SUPFAM" id="SSF142433">
    <property type="entry name" value="CinA-like"/>
    <property type="match status" value="1"/>
</dbReference>
<organism evidence="2 3">
    <name type="scientific">Sphingomicrobium sediminis</name>
    <dbReference type="NCBI Taxonomy" id="2950949"/>
    <lineage>
        <taxon>Bacteria</taxon>
        <taxon>Pseudomonadati</taxon>
        <taxon>Pseudomonadota</taxon>
        <taxon>Alphaproteobacteria</taxon>
        <taxon>Sphingomonadales</taxon>
        <taxon>Sphingomonadaceae</taxon>
        <taxon>Sphingomicrobium</taxon>
    </lineage>
</organism>
<dbReference type="EMBL" id="JAMSHT010000001">
    <property type="protein sequence ID" value="MCM8556786.1"/>
    <property type="molecule type" value="Genomic_DNA"/>
</dbReference>
<reference evidence="2" key="1">
    <citation type="submission" date="2022-06" db="EMBL/GenBank/DDBJ databases">
        <title>Sphingomicrobium sedimins sp. nov., a marine bacterium isolated from tidal flat.</title>
        <authorList>
            <person name="Kim C.-H."/>
            <person name="Yoo Y."/>
            <person name="Kim J.-J."/>
        </authorList>
    </citation>
    <scope>NUCLEOTIDE SEQUENCE</scope>
    <source>
        <strain evidence="2">GRR-S6-50</strain>
    </source>
</reference>
<dbReference type="NCBIfam" id="TIGR00199">
    <property type="entry name" value="PncC_domain"/>
    <property type="match status" value="1"/>
</dbReference>
<dbReference type="AlphaFoldDB" id="A0A9X2EHI4"/>